<dbReference type="InterPro" id="IPR028082">
    <property type="entry name" value="Peripla_BP_I"/>
</dbReference>
<dbReference type="InterPro" id="IPR036388">
    <property type="entry name" value="WH-like_DNA-bd_sf"/>
</dbReference>
<comment type="caution">
    <text evidence="5">The sequence shown here is derived from an EMBL/GenBank/DDBJ whole genome shotgun (WGS) entry which is preliminary data.</text>
</comment>
<dbReference type="Pfam" id="PF00392">
    <property type="entry name" value="GntR"/>
    <property type="match status" value="1"/>
</dbReference>
<evidence type="ECO:0000313" key="5">
    <source>
        <dbReference type="EMBL" id="OAM87042.1"/>
    </source>
</evidence>
<dbReference type="SUPFAM" id="SSF53822">
    <property type="entry name" value="Periplasmic binding protein-like I"/>
    <property type="match status" value="1"/>
</dbReference>
<dbReference type="GO" id="GO:0000976">
    <property type="term" value="F:transcription cis-regulatory region binding"/>
    <property type="evidence" value="ECO:0007669"/>
    <property type="project" value="TreeGrafter"/>
</dbReference>
<evidence type="ECO:0000256" key="3">
    <source>
        <dbReference type="ARBA" id="ARBA00023163"/>
    </source>
</evidence>
<keyword evidence="2" id="KW-0238">DNA-binding</keyword>
<dbReference type="STRING" id="1184151.AW736_25445"/>
<dbReference type="GO" id="GO:0003700">
    <property type="term" value="F:DNA-binding transcription factor activity"/>
    <property type="evidence" value="ECO:0007669"/>
    <property type="project" value="InterPro"/>
</dbReference>
<evidence type="ECO:0000256" key="1">
    <source>
        <dbReference type="ARBA" id="ARBA00023015"/>
    </source>
</evidence>
<dbReference type="Pfam" id="PF13377">
    <property type="entry name" value="Peripla_BP_3"/>
    <property type="match status" value="1"/>
</dbReference>
<dbReference type="PANTHER" id="PTHR30146:SF109">
    <property type="entry name" value="HTH-TYPE TRANSCRIPTIONAL REGULATOR GALS"/>
    <property type="match status" value="1"/>
</dbReference>
<dbReference type="InterPro" id="IPR000524">
    <property type="entry name" value="Tscrpt_reg_HTH_GntR"/>
</dbReference>
<dbReference type="InterPro" id="IPR036390">
    <property type="entry name" value="WH_DNA-bd_sf"/>
</dbReference>
<sequence>MPPTYQSISAQVANIIRDELNAGTWKDALPGERQLSERLSVSRKTIRKALAMLRAEGVIRTERSRASAPIQRASKTRRKSGPVTRAALLLPEPIEGARPFTVLWVNHLMTLLHHAGMELEVMAGWKYFGQNAAQSLQKLVGTHPGRCWILARSHRPLQEWFAASGLPALVAGSTHEGVELPCVDIDHHALCRHAALAFMREGHRRLVLFLEKTEHGGDLASEQGFRDGIVEFENAEAPLICRPAKGAASIVRELRRILAMRPAPTGFLLSNSFSYLTVLSYLASQGLRVPQDVSLISRDEEPFLPYLHPTPTRYAAPPAKFATALYQAIKRVIEQGAPRRFDVRIMPDFIKGGTVAPHTGD</sequence>
<name>A0A178IAI8_9BACT</name>
<reference evidence="5 6" key="1">
    <citation type="submission" date="2016-01" db="EMBL/GenBank/DDBJ databases">
        <title>High potential of lignocellulose degradation of a new Verrucomicrobia species.</title>
        <authorList>
            <person name="Wang Y."/>
            <person name="Shi Y."/>
            <person name="Qiu Z."/>
            <person name="Liu S."/>
            <person name="Yang H."/>
        </authorList>
    </citation>
    <scope>NUCLEOTIDE SEQUENCE [LARGE SCALE GENOMIC DNA]</scope>
    <source>
        <strain evidence="5 6">TSB47</strain>
    </source>
</reference>
<gene>
    <name evidence="5" type="ORF">AW736_25445</name>
</gene>
<keyword evidence="1" id="KW-0805">Transcription regulation</keyword>
<evidence type="ECO:0000256" key="2">
    <source>
        <dbReference type="ARBA" id="ARBA00023125"/>
    </source>
</evidence>
<dbReference type="PROSITE" id="PS50949">
    <property type="entry name" value="HTH_GNTR"/>
    <property type="match status" value="1"/>
</dbReference>
<protein>
    <recommendedName>
        <fullName evidence="4">HTH gntR-type domain-containing protein</fullName>
    </recommendedName>
</protein>
<dbReference type="CDD" id="cd07377">
    <property type="entry name" value="WHTH_GntR"/>
    <property type="match status" value="1"/>
</dbReference>
<dbReference type="PRINTS" id="PR00035">
    <property type="entry name" value="HTHGNTR"/>
</dbReference>
<proteinExistence type="predicted"/>
<dbReference type="Proteomes" id="UP000078486">
    <property type="component" value="Unassembled WGS sequence"/>
</dbReference>
<dbReference type="Gene3D" id="3.40.50.2300">
    <property type="match status" value="2"/>
</dbReference>
<accession>A0A178IAI8</accession>
<evidence type="ECO:0000313" key="6">
    <source>
        <dbReference type="Proteomes" id="UP000078486"/>
    </source>
</evidence>
<dbReference type="EMBL" id="LRRQ01000189">
    <property type="protein sequence ID" value="OAM87042.1"/>
    <property type="molecule type" value="Genomic_DNA"/>
</dbReference>
<dbReference type="OrthoDB" id="180305at2"/>
<dbReference type="PANTHER" id="PTHR30146">
    <property type="entry name" value="LACI-RELATED TRANSCRIPTIONAL REPRESSOR"/>
    <property type="match status" value="1"/>
</dbReference>
<organism evidence="5 6">
    <name type="scientific">Termitidicoccus mucosus</name>
    <dbReference type="NCBI Taxonomy" id="1184151"/>
    <lineage>
        <taxon>Bacteria</taxon>
        <taxon>Pseudomonadati</taxon>
        <taxon>Verrucomicrobiota</taxon>
        <taxon>Opitutia</taxon>
        <taxon>Opitutales</taxon>
        <taxon>Opitutaceae</taxon>
        <taxon>Termitidicoccus</taxon>
    </lineage>
</organism>
<evidence type="ECO:0000259" key="4">
    <source>
        <dbReference type="PROSITE" id="PS50949"/>
    </source>
</evidence>
<dbReference type="InterPro" id="IPR046335">
    <property type="entry name" value="LacI/GalR-like_sensor"/>
</dbReference>
<dbReference type="AlphaFoldDB" id="A0A178IAI8"/>
<dbReference type="Gene3D" id="1.10.10.10">
    <property type="entry name" value="Winged helix-like DNA-binding domain superfamily/Winged helix DNA-binding domain"/>
    <property type="match status" value="1"/>
</dbReference>
<feature type="domain" description="HTH gntR-type" evidence="4">
    <location>
        <begin position="2"/>
        <end position="73"/>
    </location>
</feature>
<dbReference type="SUPFAM" id="SSF46785">
    <property type="entry name" value="Winged helix' DNA-binding domain"/>
    <property type="match status" value="1"/>
</dbReference>
<dbReference type="RefSeq" id="WP_068773098.1">
    <property type="nucleotide sequence ID" value="NZ_CP109796.1"/>
</dbReference>
<keyword evidence="6" id="KW-1185">Reference proteome</keyword>
<dbReference type="SMART" id="SM00345">
    <property type="entry name" value="HTH_GNTR"/>
    <property type="match status" value="1"/>
</dbReference>
<keyword evidence="3" id="KW-0804">Transcription</keyword>